<sequence>MKKSKIMLFGNLLLYLIIGGIIGGLTSVVLSNNYELFEFKLSKMQTDITSVVLAIIYIILVIALLNVYKKAQRLRETETNIDNEDEIEIQIERTLILAPVILGINTAIALSILNITINMAEEVSILSTLMVVVTLFVTAPLTYMHMSAMRKLYPERNYPKPGDKKLNEKLINMMDSGEQYITLLALQKTYSLNQQIIIAIIALASIYSLASHDNQFFSVTLMILLYLVNTMYYTKQVSQTL</sequence>
<keyword evidence="1" id="KW-0472">Membrane</keyword>
<reference evidence="2" key="1">
    <citation type="journal article" date="2023" name="Antibiotics">
        <title>Prevalence and Molecular Characterization of Methicillin-Resistant Staphylococci (MRS) and Mammaliicocci (MRM) in Dromedary Camels from Algeria: First Detection of SCCmec-mecC Hybrid in Methicillin-Resistant Mammaliicoccus lentus.</title>
        <authorList>
            <person name="Belhout C."/>
            <person name="Boyen F."/>
            <person name="Vereecke N."/>
            <person name="Theuns S."/>
            <person name="Taibi N."/>
            <person name="Stegger M."/>
            <person name="de la Fe-Rodriguez P.Y."/>
            <person name="Bouayad L."/>
            <person name="Elgroud R."/>
            <person name="Butaye P."/>
        </authorList>
    </citation>
    <scope>NUCLEOTIDE SEQUENCE</scope>
    <source>
        <strain evidence="2">7048</strain>
    </source>
</reference>
<keyword evidence="1" id="KW-1133">Transmembrane helix</keyword>
<dbReference type="InterPro" id="IPR021509">
    <property type="entry name" value="DUF3169"/>
</dbReference>
<dbReference type="Pfam" id="PF11368">
    <property type="entry name" value="DUF3169"/>
    <property type="match status" value="1"/>
</dbReference>
<evidence type="ECO:0000313" key="2">
    <source>
        <dbReference type="EMBL" id="WHI61359.1"/>
    </source>
</evidence>
<feature type="transmembrane region" description="Helical" evidence="1">
    <location>
        <begin position="192"/>
        <end position="210"/>
    </location>
</feature>
<dbReference type="Proteomes" id="UP001223261">
    <property type="component" value="Chromosome"/>
</dbReference>
<accession>A0AAX3W834</accession>
<feature type="transmembrane region" description="Helical" evidence="1">
    <location>
        <begin position="95"/>
        <end position="117"/>
    </location>
</feature>
<name>A0AAX3W834_MAMLE</name>
<evidence type="ECO:0000313" key="3">
    <source>
        <dbReference type="Proteomes" id="UP001223261"/>
    </source>
</evidence>
<gene>
    <name evidence="2" type="ORF">PYH69_06955</name>
</gene>
<feature type="transmembrane region" description="Helical" evidence="1">
    <location>
        <begin position="50"/>
        <end position="68"/>
    </location>
</feature>
<dbReference type="RefSeq" id="WP_016999560.1">
    <property type="nucleotide sequence ID" value="NZ_CP116807.1"/>
</dbReference>
<proteinExistence type="predicted"/>
<organism evidence="2 3">
    <name type="scientific">Mammaliicoccus lentus</name>
    <name type="common">Staphylococcus lentus</name>
    <dbReference type="NCBI Taxonomy" id="42858"/>
    <lineage>
        <taxon>Bacteria</taxon>
        <taxon>Bacillati</taxon>
        <taxon>Bacillota</taxon>
        <taxon>Bacilli</taxon>
        <taxon>Bacillales</taxon>
        <taxon>Staphylococcaceae</taxon>
        <taxon>Mammaliicoccus</taxon>
    </lineage>
</organism>
<feature type="transmembrane region" description="Helical" evidence="1">
    <location>
        <begin position="216"/>
        <end position="234"/>
    </location>
</feature>
<feature type="transmembrane region" description="Helical" evidence="1">
    <location>
        <begin position="123"/>
        <end position="143"/>
    </location>
</feature>
<feature type="transmembrane region" description="Helical" evidence="1">
    <location>
        <begin position="12"/>
        <end position="30"/>
    </location>
</feature>
<dbReference type="AlphaFoldDB" id="A0AAX3W834"/>
<dbReference type="EMBL" id="CP118848">
    <property type="protein sequence ID" value="WHI61359.1"/>
    <property type="molecule type" value="Genomic_DNA"/>
</dbReference>
<keyword evidence="1" id="KW-0812">Transmembrane</keyword>
<evidence type="ECO:0000256" key="1">
    <source>
        <dbReference type="SAM" id="Phobius"/>
    </source>
</evidence>
<protein>
    <submittedName>
        <fullName evidence="2">DUF3169 family protein</fullName>
    </submittedName>
</protein>